<protein>
    <submittedName>
        <fullName evidence="5">Acyl--CoA ligase</fullName>
    </submittedName>
</protein>
<proteinExistence type="inferred from homology"/>
<evidence type="ECO:0000259" key="3">
    <source>
        <dbReference type="Pfam" id="PF00501"/>
    </source>
</evidence>
<evidence type="ECO:0000256" key="2">
    <source>
        <dbReference type="ARBA" id="ARBA00022598"/>
    </source>
</evidence>
<dbReference type="AlphaFoldDB" id="A0A948W8E8"/>
<dbReference type="GO" id="GO:0031956">
    <property type="term" value="F:medium-chain fatty acid-CoA ligase activity"/>
    <property type="evidence" value="ECO:0007669"/>
    <property type="project" value="TreeGrafter"/>
</dbReference>
<organism evidence="5 6">
    <name type="scientific">Eiseniibacteriota bacterium</name>
    <dbReference type="NCBI Taxonomy" id="2212470"/>
    <lineage>
        <taxon>Bacteria</taxon>
        <taxon>Candidatus Eiseniibacteriota</taxon>
    </lineage>
</organism>
<evidence type="ECO:0000313" key="5">
    <source>
        <dbReference type="EMBL" id="MBU2692621.1"/>
    </source>
</evidence>
<evidence type="ECO:0000313" key="6">
    <source>
        <dbReference type="Proteomes" id="UP000777784"/>
    </source>
</evidence>
<dbReference type="PANTHER" id="PTHR43201">
    <property type="entry name" value="ACYL-COA SYNTHETASE"/>
    <property type="match status" value="1"/>
</dbReference>
<dbReference type="SUPFAM" id="SSF56801">
    <property type="entry name" value="Acetyl-CoA synthetase-like"/>
    <property type="match status" value="1"/>
</dbReference>
<dbReference type="InterPro" id="IPR042099">
    <property type="entry name" value="ANL_N_sf"/>
</dbReference>
<dbReference type="InterPro" id="IPR000873">
    <property type="entry name" value="AMP-dep_synth/lig_dom"/>
</dbReference>
<dbReference type="InterPro" id="IPR020845">
    <property type="entry name" value="AMP-binding_CS"/>
</dbReference>
<name>A0A948W8E8_UNCEI</name>
<dbReference type="InterPro" id="IPR025110">
    <property type="entry name" value="AMP-bd_C"/>
</dbReference>
<dbReference type="Pfam" id="PF00501">
    <property type="entry name" value="AMP-binding"/>
    <property type="match status" value="1"/>
</dbReference>
<accession>A0A948W8E8</accession>
<dbReference type="Gene3D" id="3.40.50.12780">
    <property type="entry name" value="N-terminal domain of ligase-like"/>
    <property type="match status" value="1"/>
</dbReference>
<reference evidence="5" key="1">
    <citation type="submission" date="2021-05" db="EMBL/GenBank/DDBJ databases">
        <title>Energy efficiency and biological interactions define the core microbiome of deep oligotrophic groundwater.</title>
        <authorList>
            <person name="Mehrshad M."/>
            <person name="Lopez-Fernandez M."/>
            <person name="Bell E."/>
            <person name="Bernier-Latmani R."/>
            <person name="Bertilsson S."/>
            <person name="Dopson M."/>
        </authorList>
    </citation>
    <scope>NUCLEOTIDE SEQUENCE</scope>
    <source>
        <strain evidence="5">Modern_marine.mb.64</strain>
    </source>
</reference>
<dbReference type="PROSITE" id="PS00455">
    <property type="entry name" value="AMP_BINDING"/>
    <property type="match status" value="1"/>
</dbReference>
<comment type="caution">
    <text evidence="5">The sequence shown here is derived from an EMBL/GenBank/DDBJ whole genome shotgun (WGS) entry which is preliminary data.</text>
</comment>
<keyword evidence="2 5" id="KW-0436">Ligase</keyword>
<evidence type="ECO:0000256" key="1">
    <source>
        <dbReference type="ARBA" id="ARBA00006432"/>
    </source>
</evidence>
<comment type="similarity">
    <text evidence="1">Belongs to the ATP-dependent AMP-binding enzyme family.</text>
</comment>
<dbReference type="GO" id="GO:0006631">
    <property type="term" value="P:fatty acid metabolic process"/>
    <property type="evidence" value="ECO:0007669"/>
    <property type="project" value="TreeGrafter"/>
</dbReference>
<gene>
    <name evidence="5" type="ORF">KJ970_17030</name>
</gene>
<feature type="domain" description="AMP-binding enzyme C-terminal" evidence="4">
    <location>
        <begin position="410"/>
        <end position="489"/>
    </location>
</feature>
<evidence type="ECO:0000259" key="4">
    <source>
        <dbReference type="Pfam" id="PF13193"/>
    </source>
</evidence>
<dbReference type="InterPro" id="IPR045851">
    <property type="entry name" value="AMP-bd_C_sf"/>
</dbReference>
<dbReference type="Gene3D" id="3.30.300.30">
    <property type="match status" value="1"/>
</dbReference>
<dbReference type="PANTHER" id="PTHR43201:SF5">
    <property type="entry name" value="MEDIUM-CHAIN ACYL-COA LIGASE ACSF2, MITOCHONDRIAL"/>
    <property type="match status" value="1"/>
</dbReference>
<dbReference type="Pfam" id="PF13193">
    <property type="entry name" value="AMP-binding_C"/>
    <property type="match status" value="1"/>
</dbReference>
<feature type="domain" description="AMP-dependent synthetase/ligase" evidence="3">
    <location>
        <begin position="33"/>
        <end position="360"/>
    </location>
</feature>
<sequence>MNRSSRDLFNEILFEPLASFTGPAVLGPEICHYPGLLKRVDCLADRLRGAGLEDSMRVGICCDPSPEYIVSLLAVLRSGATALMLSPTWTRFEVDRCIQSVNPSFLLTHGANPGTGGVHSTIDTDEKSLRILDCRRGTLEAGRPGDAVIIFTSGTSGLPKGVVLSAGGLLSNVAAIREYLEVEAKDAAPLFTPTCYAYAVSQVLVQILGRAAICPIRRGLRYPILILEAIQQFGLKGLSANPTSFKILMKTAAGEDLDLTSLRYAMGGGQFLARQVVDDMQQCFPNSGVVNQYGCTENSPRISYHWVRDHEQPLTGKSLPVGRAVRGTELMVADEQANPVSEGEIGQVMIRGTSLMSRYWRMPGETKEKFIKGWLKTGDVGLLDSEQNLVLIGRMTDSINIGNEKVDPGEIEGYIQELPEIQEAAILGVEDPLLGEAVEAVVQVVEQNTLTESEVTLKCRSYLKELVSAYKIPRKIHLRQSLPRNLYGKLDRKRLREWIADPGK</sequence>
<dbReference type="EMBL" id="JAHJDP010000097">
    <property type="protein sequence ID" value="MBU2692621.1"/>
    <property type="molecule type" value="Genomic_DNA"/>
</dbReference>
<dbReference type="Proteomes" id="UP000777784">
    <property type="component" value="Unassembled WGS sequence"/>
</dbReference>